<keyword evidence="5" id="KW-0746">Sphingolipid metabolism</keyword>
<feature type="transmembrane region" description="Helical" evidence="10">
    <location>
        <begin position="102"/>
        <end position="123"/>
    </location>
</feature>
<sequence>MTGEKSQPSGVVSVDGQEQALMATQELVHARDAACDNLSPQMEGGNKGTSGKTCPVHAPVAEDTKRGFRKGMGRHNDYVKISVPESRVNPLPMEWWKTAISFFYALFNLVLTTVIITVVHERVPPKEISPPLPDKFFDYIDRVKWAFTVTEINGMVLVAIWLIQLFFFRYKSIASRRFFFLIGTLYLYRCVTMYITTLPVPGMHMTCAPKLHGDSQAKLQRILQLVSGGGLSITGSHLLCGDFLYSGHTVMLTLTYLFIKEYSPRSFWWYHLICWMLSAVGVVCILVAHEHYSVDVVVAIFHHLPTLLVVPHHGQLTERNVQTAVPCSYSWPISWPPTCLKNPCKKYSMVQSTREE</sequence>
<dbReference type="Pfam" id="PF14360">
    <property type="entry name" value="PAP2_C"/>
    <property type="match status" value="1"/>
</dbReference>
<dbReference type="PANTHER" id="PTHR21290:SF24">
    <property type="entry name" value="PHOSPHATIDYLCHOLINE:CERAMIDE CHOLINEPHOSPHOTRANSFERASE 2"/>
    <property type="match status" value="1"/>
</dbReference>
<keyword evidence="4 10" id="KW-0812">Transmembrane</keyword>
<evidence type="ECO:0000256" key="7">
    <source>
        <dbReference type="ARBA" id="ARBA00023098"/>
    </source>
</evidence>
<reference evidence="12" key="1">
    <citation type="journal article" date="2004" name="Nature">
        <title>Genome duplication in the teleost fish Tetraodon nigroviridis reveals the early vertebrate proto-karyotype.</title>
        <authorList>
            <person name="Jaillon O."/>
            <person name="Aury J.-M."/>
            <person name="Brunet F."/>
            <person name="Petit J.-L."/>
            <person name="Stange-Thomann N."/>
            <person name="Mauceli E."/>
            <person name="Bouneau L."/>
            <person name="Fischer C."/>
            <person name="Ozouf-Costaz C."/>
            <person name="Bernot A."/>
            <person name="Nicaud S."/>
            <person name="Jaffe D."/>
            <person name="Fisher S."/>
            <person name="Lutfalla G."/>
            <person name="Dossat C."/>
            <person name="Segurens B."/>
            <person name="Dasilva C."/>
            <person name="Salanoubat M."/>
            <person name="Levy M."/>
            <person name="Boudet N."/>
            <person name="Castellano S."/>
            <person name="Anthouard V."/>
            <person name="Jubin C."/>
            <person name="Castelli V."/>
            <person name="Katinka M."/>
            <person name="Vacherie B."/>
            <person name="Biemont C."/>
            <person name="Skalli Z."/>
            <person name="Cattolico L."/>
            <person name="Poulain J."/>
            <person name="De Berardinis V."/>
            <person name="Cruaud C."/>
            <person name="Duprat S."/>
            <person name="Brottier P."/>
            <person name="Coutanceau J.-P."/>
            <person name="Gouzy J."/>
            <person name="Parra G."/>
            <person name="Lardier G."/>
            <person name="Chapple C."/>
            <person name="McKernan K.J."/>
            <person name="McEwan P."/>
            <person name="Bosak S."/>
            <person name="Kellis M."/>
            <person name="Volff J.-N."/>
            <person name="Guigo R."/>
            <person name="Zody M.C."/>
            <person name="Mesirov J."/>
            <person name="Lindblad-Toh K."/>
            <person name="Birren B."/>
            <person name="Nusbaum C."/>
            <person name="Kahn D."/>
            <person name="Robinson-Rechavi M."/>
            <person name="Laudet V."/>
            <person name="Schachter V."/>
            <person name="Quetier F."/>
            <person name="Saurin W."/>
            <person name="Scarpelli C."/>
            <person name="Wincker P."/>
            <person name="Lander E.S."/>
            <person name="Weissenbach J."/>
            <person name="Roest Crollius H."/>
        </authorList>
    </citation>
    <scope>NUCLEOTIDE SEQUENCE [LARGE SCALE GENOMIC DNA]</scope>
</reference>
<dbReference type="GO" id="GO:0047493">
    <property type="term" value="F:ceramide cholinephosphotransferase activity"/>
    <property type="evidence" value="ECO:0007669"/>
    <property type="project" value="TreeGrafter"/>
</dbReference>
<dbReference type="GO" id="GO:0000139">
    <property type="term" value="C:Golgi membrane"/>
    <property type="evidence" value="ECO:0007669"/>
    <property type="project" value="TreeGrafter"/>
</dbReference>
<protein>
    <submittedName>
        <fullName evidence="12">(spotted green pufferfish) hypothetical protein</fullName>
    </submittedName>
</protein>
<dbReference type="InterPro" id="IPR045221">
    <property type="entry name" value="Sphingomyelin_synth-like"/>
</dbReference>
<dbReference type="GO" id="GO:0005789">
    <property type="term" value="C:endoplasmic reticulum membrane"/>
    <property type="evidence" value="ECO:0007669"/>
    <property type="project" value="TreeGrafter"/>
</dbReference>
<comment type="caution">
    <text evidence="12">The sequence shown here is derived from an EMBL/GenBank/DDBJ whole genome shotgun (WGS) entry which is preliminary data.</text>
</comment>
<keyword evidence="6 10" id="KW-1133">Transmembrane helix</keyword>
<evidence type="ECO:0000256" key="9">
    <source>
        <dbReference type="ARBA" id="ARBA00049904"/>
    </source>
</evidence>
<feature type="transmembrane region" description="Helical" evidence="10">
    <location>
        <begin position="268"/>
        <end position="288"/>
    </location>
</feature>
<evidence type="ECO:0000256" key="6">
    <source>
        <dbReference type="ARBA" id="ARBA00022989"/>
    </source>
</evidence>
<name>Q4RJF4_TETNG</name>
<feature type="domain" description="Sphingomyelin synthase-like" evidence="11">
    <location>
        <begin position="240"/>
        <end position="301"/>
    </location>
</feature>
<dbReference type="EMBL" id="CAAE01015038">
    <property type="protein sequence ID" value="CAG11478.1"/>
    <property type="molecule type" value="Genomic_DNA"/>
</dbReference>
<keyword evidence="7" id="KW-0443">Lipid metabolism</keyword>
<organism evidence="12">
    <name type="scientific">Tetraodon nigroviridis</name>
    <name type="common">Spotted green pufferfish</name>
    <name type="synonym">Chelonodon nigroviridis</name>
    <dbReference type="NCBI Taxonomy" id="99883"/>
    <lineage>
        <taxon>Eukaryota</taxon>
        <taxon>Metazoa</taxon>
        <taxon>Chordata</taxon>
        <taxon>Craniata</taxon>
        <taxon>Vertebrata</taxon>
        <taxon>Euteleostomi</taxon>
        <taxon>Actinopterygii</taxon>
        <taxon>Neopterygii</taxon>
        <taxon>Teleostei</taxon>
        <taxon>Neoteleostei</taxon>
        <taxon>Acanthomorphata</taxon>
        <taxon>Eupercaria</taxon>
        <taxon>Tetraodontiformes</taxon>
        <taxon>Tetradontoidea</taxon>
        <taxon>Tetraodontidae</taxon>
        <taxon>Tetraodon</taxon>
    </lineage>
</organism>
<evidence type="ECO:0000256" key="4">
    <source>
        <dbReference type="ARBA" id="ARBA00022692"/>
    </source>
</evidence>
<comment type="similarity">
    <text evidence="2">Belongs to the sphingomyelin synthase family.</text>
</comment>
<gene>
    <name evidence="12" type="ORF">GSTENG00033454001</name>
</gene>
<comment type="catalytic activity">
    <reaction evidence="9">
        <text>an N-acylsphing-4-enine + a 1,2-diacyl-sn-glycero-3-phosphoethanolamine = an N-acylsphing-4-enine 1-phosphoethanolamine + a 1,2-diacyl-sn-glycerol</text>
        <dbReference type="Rhea" id="RHEA:36079"/>
        <dbReference type="ChEBI" id="CHEBI:17815"/>
        <dbReference type="ChEBI" id="CHEBI:52639"/>
        <dbReference type="ChEBI" id="CHEBI:64612"/>
        <dbReference type="ChEBI" id="CHEBI:73203"/>
    </reaction>
    <physiologicalReaction direction="left-to-right" evidence="9">
        <dbReference type="Rhea" id="RHEA:36080"/>
    </physiologicalReaction>
</comment>
<dbReference type="AlphaFoldDB" id="Q4RJF4"/>
<keyword evidence="8 10" id="KW-0472">Membrane</keyword>
<comment type="subcellular location">
    <subcellularLocation>
        <location evidence="1">Membrane</location>
        <topology evidence="1">Multi-pass membrane protein</topology>
    </subcellularLocation>
</comment>
<dbReference type="InterPro" id="IPR025749">
    <property type="entry name" value="Sphingomyelin_synth-like_dom"/>
</dbReference>
<evidence type="ECO:0000256" key="1">
    <source>
        <dbReference type="ARBA" id="ARBA00004141"/>
    </source>
</evidence>
<dbReference type="PANTHER" id="PTHR21290">
    <property type="entry name" value="SPHINGOMYELIN SYNTHETASE"/>
    <property type="match status" value="1"/>
</dbReference>
<evidence type="ECO:0000256" key="3">
    <source>
        <dbReference type="ARBA" id="ARBA00022679"/>
    </source>
</evidence>
<feature type="transmembrane region" description="Helical" evidence="10">
    <location>
        <begin position="143"/>
        <end position="166"/>
    </location>
</feature>
<reference evidence="12" key="2">
    <citation type="submission" date="2004-02" db="EMBL/GenBank/DDBJ databases">
        <authorList>
            <consortium name="Genoscope"/>
            <consortium name="Whitehead Institute Centre for Genome Research"/>
        </authorList>
    </citation>
    <scope>NUCLEOTIDE SEQUENCE</scope>
</reference>
<evidence type="ECO:0000256" key="5">
    <source>
        <dbReference type="ARBA" id="ARBA00022919"/>
    </source>
</evidence>
<dbReference type="GO" id="GO:0005886">
    <property type="term" value="C:plasma membrane"/>
    <property type="evidence" value="ECO:0007669"/>
    <property type="project" value="TreeGrafter"/>
</dbReference>
<evidence type="ECO:0000256" key="10">
    <source>
        <dbReference type="SAM" id="Phobius"/>
    </source>
</evidence>
<feature type="transmembrane region" description="Helical" evidence="10">
    <location>
        <begin position="178"/>
        <end position="196"/>
    </location>
</feature>
<keyword evidence="3" id="KW-0808">Transferase</keyword>
<evidence type="ECO:0000256" key="2">
    <source>
        <dbReference type="ARBA" id="ARBA00005441"/>
    </source>
</evidence>
<proteinExistence type="inferred from homology"/>
<evidence type="ECO:0000313" key="12">
    <source>
        <dbReference type="EMBL" id="CAG11478.1"/>
    </source>
</evidence>
<accession>Q4RJF4</accession>
<dbReference type="OrthoDB" id="422827at2759"/>
<evidence type="ECO:0000259" key="11">
    <source>
        <dbReference type="Pfam" id="PF14360"/>
    </source>
</evidence>
<feature type="non-terminal residue" evidence="12">
    <location>
        <position position="1"/>
    </location>
</feature>
<evidence type="ECO:0000256" key="8">
    <source>
        <dbReference type="ARBA" id="ARBA00023136"/>
    </source>
</evidence>
<dbReference type="GO" id="GO:0033188">
    <property type="term" value="F:sphingomyelin synthase activity"/>
    <property type="evidence" value="ECO:0007669"/>
    <property type="project" value="TreeGrafter"/>
</dbReference>
<dbReference type="GO" id="GO:0006686">
    <property type="term" value="P:sphingomyelin biosynthetic process"/>
    <property type="evidence" value="ECO:0007669"/>
    <property type="project" value="TreeGrafter"/>
</dbReference>
<dbReference type="GO" id="GO:0046513">
    <property type="term" value="P:ceramide biosynthetic process"/>
    <property type="evidence" value="ECO:0007669"/>
    <property type="project" value="TreeGrafter"/>
</dbReference>
<dbReference type="KEGG" id="tng:GSTEN00033454G001"/>